<comment type="caution">
    <text evidence="1">The sequence shown here is derived from an EMBL/GenBank/DDBJ whole genome shotgun (WGS) entry which is preliminary data.</text>
</comment>
<feature type="non-terminal residue" evidence="1">
    <location>
        <position position="1"/>
    </location>
</feature>
<evidence type="ECO:0000313" key="2">
    <source>
        <dbReference type="Proteomes" id="UP000189670"/>
    </source>
</evidence>
<proteinExistence type="predicted"/>
<reference evidence="2" key="1">
    <citation type="submission" date="2012-11" db="EMBL/GenBank/DDBJ databases">
        <authorList>
            <person name="Lucero-Rivera Y.E."/>
            <person name="Tovar-Ramirez D."/>
        </authorList>
    </citation>
    <scope>NUCLEOTIDE SEQUENCE [LARGE SCALE GENOMIC DNA]</scope>
    <source>
        <strain evidence="2">Araruama</strain>
    </source>
</reference>
<name>A0A1V1P7G7_9BACT</name>
<dbReference type="AlphaFoldDB" id="A0A1V1P7G7"/>
<sequence length="152" mass="17533">YSDLSESNIINTTFENAQFYWANLANMSIELTVKKSYGVKDNVQNIFKNAEILFTNLKGLTITKVKDSNYKYNKNDNSSNKSDKQKNDLLLASILSKAKSLYGSQLDDNIINLLRSEHPQRFEELNSMSEITSYKNNNMSYENENDSKKNNY</sequence>
<accession>A0A1V1P7G7</accession>
<dbReference type="EMBL" id="ATBP01000378">
    <property type="protein sequence ID" value="ETR70738.1"/>
    <property type="molecule type" value="Genomic_DNA"/>
</dbReference>
<gene>
    <name evidence="1" type="ORF">OMM_08595</name>
</gene>
<evidence type="ECO:0000313" key="1">
    <source>
        <dbReference type="EMBL" id="ETR70738.1"/>
    </source>
</evidence>
<protein>
    <submittedName>
        <fullName evidence="1">Uncharacterized protein</fullName>
    </submittedName>
</protein>
<dbReference type="Proteomes" id="UP000189670">
    <property type="component" value="Unassembled WGS sequence"/>
</dbReference>
<organism evidence="1 2">
    <name type="scientific">Candidatus Magnetoglobus multicellularis str. Araruama</name>
    <dbReference type="NCBI Taxonomy" id="890399"/>
    <lineage>
        <taxon>Bacteria</taxon>
        <taxon>Pseudomonadati</taxon>
        <taxon>Thermodesulfobacteriota</taxon>
        <taxon>Desulfobacteria</taxon>
        <taxon>Desulfobacterales</taxon>
        <taxon>Desulfobacteraceae</taxon>
        <taxon>Candidatus Magnetoglobus</taxon>
    </lineage>
</organism>